<dbReference type="InterPro" id="IPR002104">
    <property type="entry name" value="Integrase_catalytic"/>
</dbReference>
<dbReference type="Pfam" id="PF00589">
    <property type="entry name" value="Phage_integrase"/>
    <property type="match status" value="1"/>
</dbReference>
<dbReference type="InterPro" id="IPR050808">
    <property type="entry name" value="Phage_Integrase"/>
</dbReference>
<comment type="caution">
    <text evidence="6">The sequence shown here is derived from an EMBL/GenBank/DDBJ whole genome shotgun (WGS) entry which is preliminary data.</text>
</comment>
<name>F3UDC0_STRSA</name>
<proteinExistence type="inferred from homology"/>
<keyword evidence="4" id="KW-0233">DNA recombination</keyword>
<feature type="domain" description="Tyr recombinase" evidence="5">
    <location>
        <begin position="190"/>
        <end position="398"/>
    </location>
</feature>
<dbReference type="RefSeq" id="WP_002922380.1">
    <property type="nucleotide sequence ID" value="NZ_GL890990.1"/>
</dbReference>
<dbReference type="GO" id="GO:0003677">
    <property type="term" value="F:DNA binding"/>
    <property type="evidence" value="ECO:0007669"/>
    <property type="project" value="UniProtKB-KW"/>
</dbReference>
<protein>
    <submittedName>
        <fullName evidence="6">Phage integrase family integrase/recombinase</fullName>
    </submittedName>
</protein>
<gene>
    <name evidence="6" type="primary">int2</name>
    <name evidence="6" type="ORF">HMPREF9393_1527</name>
</gene>
<evidence type="ECO:0000259" key="5">
    <source>
        <dbReference type="PROSITE" id="PS51898"/>
    </source>
</evidence>
<accession>F3UDC0</accession>
<dbReference type="Gene3D" id="1.10.443.10">
    <property type="entry name" value="Intergrase catalytic core"/>
    <property type="match status" value="1"/>
</dbReference>
<keyword evidence="3" id="KW-0238">DNA-binding</keyword>
<evidence type="ECO:0000256" key="3">
    <source>
        <dbReference type="ARBA" id="ARBA00023125"/>
    </source>
</evidence>
<dbReference type="Gene3D" id="1.10.150.130">
    <property type="match status" value="1"/>
</dbReference>
<reference evidence="6 7" key="1">
    <citation type="submission" date="2011-03" db="EMBL/GenBank/DDBJ databases">
        <authorList>
            <person name="Muzny D."/>
            <person name="Qin X."/>
            <person name="Deng J."/>
            <person name="Jiang H."/>
            <person name="Liu Y."/>
            <person name="Qu J."/>
            <person name="Song X.-Z."/>
            <person name="Zhang L."/>
            <person name="Thornton R."/>
            <person name="Coyle M."/>
            <person name="Francisco L."/>
            <person name="Jackson L."/>
            <person name="Javaid M."/>
            <person name="Korchina V."/>
            <person name="Kovar C."/>
            <person name="Mata R."/>
            <person name="Mathew T."/>
            <person name="Ngo R."/>
            <person name="Nguyen L."/>
            <person name="Nguyen N."/>
            <person name="Okwuonu G."/>
            <person name="Ongeri F."/>
            <person name="Pham C."/>
            <person name="Simmons D."/>
            <person name="Wilczek-Boney K."/>
            <person name="Hale W."/>
            <person name="Jakkamsetti A."/>
            <person name="Pham P."/>
            <person name="Ruth R."/>
            <person name="San Lucas F."/>
            <person name="Warren J."/>
            <person name="Zhang J."/>
            <person name="Zhao Z."/>
            <person name="Zhou C."/>
            <person name="Zhu D."/>
            <person name="Lee S."/>
            <person name="Bess C."/>
            <person name="Blankenburg K."/>
            <person name="Forbes L."/>
            <person name="Fu Q."/>
            <person name="Gubbala S."/>
            <person name="Hirani K."/>
            <person name="Jayaseelan J.C."/>
            <person name="Lara F."/>
            <person name="Munidasa M."/>
            <person name="Palculict T."/>
            <person name="Patil S."/>
            <person name="Pu L.-L."/>
            <person name="Saada N."/>
            <person name="Tang L."/>
            <person name="Weissenberger G."/>
            <person name="Zhu Y."/>
            <person name="Hemphill L."/>
            <person name="Shang Y."/>
            <person name="Youmans B."/>
            <person name="Ayvaz T."/>
            <person name="Ross M."/>
            <person name="Santibanez J."/>
            <person name="Aqrawi P."/>
            <person name="Gross S."/>
            <person name="Joshi V."/>
            <person name="Fowler G."/>
            <person name="Nazareth L."/>
            <person name="Reid J."/>
            <person name="Worley K."/>
            <person name="Petrosino J."/>
            <person name="Highlander S."/>
            <person name="Gibbs R."/>
        </authorList>
    </citation>
    <scope>NUCLEOTIDE SEQUENCE [LARGE SCALE GENOMIC DNA]</scope>
    <source>
        <strain evidence="6 7">SK1056</strain>
    </source>
</reference>
<dbReference type="GO" id="GO:0015074">
    <property type="term" value="P:DNA integration"/>
    <property type="evidence" value="ECO:0007669"/>
    <property type="project" value="UniProtKB-KW"/>
</dbReference>
<dbReference type="GO" id="GO:0006310">
    <property type="term" value="P:DNA recombination"/>
    <property type="evidence" value="ECO:0007669"/>
    <property type="project" value="UniProtKB-KW"/>
</dbReference>
<comment type="similarity">
    <text evidence="1">Belongs to the 'phage' integrase family.</text>
</comment>
<dbReference type="InterPro" id="IPR010998">
    <property type="entry name" value="Integrase_recombinase_N"/>
</dbReference>
<keyword evidence="2" id="KW-0229">DNA integration</keyword>
<dbReference type="PANTHER" id="PTHR30629">
    <property type="entry name" value="PROPHAGE INTEGRASE"/>
    <property type="match status" value="1"/>
</dbReference>
<evidence type="ECO:0000313" key="7">
    <source>
        <dbReference type="Proteomes" id="UP000004171"/>
    </source>
</evidence>
<organism evidence="6 7">
    <name type="scientific">Streptococcus sanguinis SK1056</name>
    <dbReference type="NCBI Taxonomy" id="888820"/>
    <lineage>
        <taxon>Bacteria</taxon>
        <taxon>Bacillati</taxon>
        <taxon>Bacillota</taxon>
        <taxon>Bacilli</taxon>
        <taxon>Lactobacillales</taxon>
        <taxon>Streptococcaceae</taxon>
        <taxon>Streptococcus</taxon>
    </lineage>
</organism>
<dbReference type="AlphaFoldDB" id="F3UDC0"/>
<dbReference type="PANTHER" id="PTHR30629:SF2">
    <property type="entry name" value="PROPHAGE INTEGRASE INTS-RELATED"/>
    <property type="match status" value="1"/>
</dbReference>
<dbReference type="SUPFAM" id="SSF56349">
    <property type="entry name" value="DNA breaking-rejoining enzymes"/>
    <property type="match status" value="1"/>
</dbReference>
<dbReference type="InterPro" id="IPR013762">
    <property type="entry name" value="Integrase-like_cat_sf"/>
</dbReference>
<dbReference type="EMBL" id="AFFL01000004">
    <property type="protein sequence ID" value="EGJ37746.1"/>
    <property type="molecule type" value="Genomic_DNA"/>
</dbReference>
<dbReference type="HOGENOM" id="CLU_027562_50_2_9"/>
<evidence type="ECO:0000256" key="1">
    <source>
        <dbReference type="ARBA" id="ARBA00008857"/>
    </source>
</evidence>
<evidence type="ECO:0000256" key="4">
    <source>
        <dbReference type="ARBA" id="ARBA00023172"/>
    </source>
</evidence>
<dbReference type="Proteomes" id="UP000004171">
    <property type="component" value="Unassembled WGS sequence"/>
</dbReference>
<sequence>MTITKTTNGSYRLKVYVPAEVRTSLGISGNYYDKRFKTKKEAKEAELQILTDINTIQKGEALPHQAINGDILFKDFFHNFWWEAYKAGQTTSTNKPPTLPTVNNTEAIFRLHILPMFGNYSIKFLNQNKTVVLNLMTTKANEYANFKVIRSYVNSIFDWAEELEFIETNRLSKTISRVKATKKIRLQENKVDKNLYLSLNELQDWFSAFKEDLRQNKLSLKDYVLFFTTFILNDRKSESYALQWKHIFLDNSEIELLQALDKYKNPKSTKGIKKTTFLIPKELTALLHQWKEQQKIELAKFGIIQSDEQYVFTYIDTKGNVNSRLHADYLNNKMKSVERRHKNLKHATPHMLRHTGATLAKKAGMSLEAISEALTHSDLSTTRVYVNTSNVVPLSAGEVAYRELKNK</sequence>
<dbReference type="PATRIC" id="fig|888820.3.peg.1495"/>
<evidence type="ECO:0000313" key="6">
    <source>
        <dbReference type="EMBL" id="EGJ37746.1"/>
    </source>
</evidence>
<dbReference type="PROSITE" id="PS51898">
    <property type="entry name" value="TYR_RECOMBINASE"/>
    <property type="match status" value="1"/>
</dbReference>
<dbReference type="InterPro" id="IPR011010">
    <property type="entry name" value="DNA_brk_join_enz"/>
</dbReference>
<evidence type="ECO:0000256" key="2">
    <source>
        <dbReference type="ARBA" id="ARBA00022908"/>
    </source>
</evidence>